<protein>
    <submittedName>
        <fullName evidence="1">Uncharacterized protein</fullName>
    </submittedName>
</protein>
<organism evidence="1">
    <name type="scientific">Trichuris suis</name>
    <name type="common">pig whipworm</name>
    <dbReference type="NCBI Taxonomy" id="68888"/>
    <lineage>
        <taxon>Eukaryota</taxon>
        <taxon>Metazoa</taxon>
        <taxon>Ecdysozoa</taxon>
        <taxon>Nematoda</taxon>
        <taxon>Enoplea</taxon>
        <taxon>Dorylaimia</taxon>
        <taxon>Trichinellida</taxon>
        <taxon>Trichuridae</taxon>
        <taxon>Trichuris</taxon>
    </lineage>
</organism>
<gene>
    <name evidence="1" type="ORF">M514_17660</name>
</gene>
<dbReference type="EMBL" id="KL367490">
    <property type="protein sequence ID" value="KFD70058.1"/>
    <property type="molecule type" value="Genomic_DNA"/>
</dbReference>
<reference evidence="1" key="1">
    <citation type="journal article" date="2014" name="Nat. Genet.">
        <title>Genome and transcriptome of the porcine whipworm Trichuris suis.</title>
        <authorList>
            <person name="Jex A.R."/>
            <person name="Nejsum P."/>
            <person name="Schwarz E.M."/>
            <person name="Hu L."/>
            <person name="Young N.D."/>
            <person name="Hall R.S."/>
            <person name="Korhonen P.K."/>
            <person name="Liao S."/>
            <person name="Thamsborg S."/>
            <person name="Xia J."/>
            <person name="Xu P."/>
            <person name="Wang S."/>
            <person name="Scheerlinck J.P."/>
            <person name="Hofmann A."/>
            <person name="Sternberg P.W."/>
            <person name="Wang J."/>
            <person name="Gasser R.B."/>
        </authorList>
    </citation>
    <scope>NUCLEOTIDE SEQUENCE [LARGE SCALE GENOMIC DNA]</scope>
    <source>
        <strain evidence="1">DCEP-RM93F</strain>
    </source>
</reference>
<sequence length="102" mass="11490">WKFQPSTIASMKKFDGYPEGWPAFIATFKTLVHDLLPSDVQRLAVLGRIAVSQTAKRYRRLFGRSKYVLRTVAAASSHLRRSARVTELSATLACRQLCLGFC</sequence>
<feature type="non-terminal residue" evidence="1">
    <location>
        <position position="1"/>
    </location>
</feature>
<dbReference type="Proteomes" id="UP000030758">
    <property type="component" value="Unassembled WGS sequence"/>
</dbReference>
<evidence type="ECO:0000313" key="1">
    <source>
        <dbReference type="EMBL" id="KFD70058.1"/>
    </source>
</evidence>
<accession>A0A085NKR2</accession>
<feature type="non-terminal residue" evidence="1">
    <location>
        <position position="102"/>
    </location>
</feature>
<proteinExistence type="predicted"/>
<name>A0A085NKR2_9BILA</name>
<dbReference type="AlphaFoldDB" id="A0A085NKR2"/>